<evidence type="ECO:0000256" key="1">
    <source>
        <dbReference type="SAM" id="Phobius"/>
    </source>
</evidence>
<keyword evidence="1" id="KW-0812">Transmembrane</keyword>
<comment type="caution">
    <text evidence="2">The sequence shown here is derived from an EMBL/GenBank/DDBJ whole genome shotgun (WGS) entry which is preliminary data.</text>
</comment>
<evidence type="ECO:0000313" key="2">
    <source>
        <dbReference type="EMBL" id="RGS37281.1"/>
    </source>
</evidence>
<evidence type="ECO:0000313" key="3">
    <source>
        <dbReference type="Proteomes" id="UP000266172"/>
    </source>
</evidence>
<dbReference type="EMBL" id="QRVL01000016">
    <property type="protein sequence ID" value="RGS37281.1"/>
    <property type="molecule type" value="Genomic_DNA"/>
</dbReference>
<dbReference type="AlphaFoldDB" id="A0A395V868"/>
<protein>
    <submittedName>
        <fullName evidence="2">Uncharacterized protein</fullName>
    </submittedName>
</protein>
<organism evidence="2 3">
    <name type="scientific">Roseburia hominis</name>
    <dbReference type="NCBI Taxonomy" id="301301"/>
    <lineage>
        <taxon>Bacteria</taxon>
        <taxon>Bacillati</taxon>
        <taxon>Bacillota</taxon>
        <taxon>Clostridia</taxon>
        <taxon>Lachnospirales</taxon>
        <taxon>Lachnospiraceae</taxon>
        <taxon>Roseburia</taxon>
    </lineage>
</organism>
<accession>A0A395V868</accession>
<gene>
    <name evidence="2" type="ORF">DWX93_14320</name>
</gene>
<proteinExistence type="predicted"/>
<feature type="transmembrane region" description="Helical" evidence="1">
    <location>
        <begin position="47"/>
        <end position="71"/>
    </location>
</feature>
<keyword evidence="1" id="KW-1133">Transmembrane helix</keyword>
<sequence>MWEKKWIIKKEEKQFIALIIGFIAVIIFGLMAMFISQFGGLEVLTPLHFAIGFIKAGIVFFICFFVFRLYGNGRRQRQIQKWEARGWKTTAYIGNVLTTYRYGVAESGPTRGNQQNYHVRYVYKVDDKDYYHDIVKEVER</sequence>
<reference evidence="2 3" key="1">
    <citation type="submission" date="2018-08" db="EMBL/GenBank/DDBJ databases">
        <title>A genome reference for cultivated species of the human gut microbiota.</title>
        <authorList>
            <person name="Zou Y."/>
            <person name="Xue W."/>
            <person name="Luo G."/>
        </authorList>
    </citation>
    <scope>NUCLEOTIDE SEQUENCE [LARGE SCALE GENOMIC DNA]</scope>
    <source>
        <strain evidence="2 3">AF22-12AC</strain>
    </source>
</reference>
<keyword evidence="1" id="KW-0472">Membrane</keyword>
<dbReference type="RefSeq" id="WP_118098117.1">
    <property type="nucleotide sequence ID" value="NZ_QRVL01000016.1"/>
</dbReference>
<feature type="transmembrane region" description="Helical" evidence="1">
    <location>
        <begin position="15"/>
        <end position="35"/>
    </location>
</feature>
<dbReference type="Proteomes" id="UP000266172">
    <property type="component" value="Unassembled WGS sequence"/>
</dbReference>
<name>A0A395V868_9FIRM</name>